<evidence type="ECO:0000256" key="9">
    <source>
        <dbReference type="PIRSR" id="PIRSR601461-1"/>
    </source>
</evidence>
<evidence type="ECO:0000256" key="7">
    <source>
        <dbReference type="ARBA" id="ARBA00022989"/>
    </source>
</evidence>
<keyword evidence="8" id="KW-0472">Membrane</keyword>
<evidence type="ECO:0000256" key="11">
    <source>
        <dbReference type="SAM" id="SignalP"/>
    </source>
</evidence>
<evidence type="ECO:0000313" key="14">
    <source>
        <dbReference type="Proteomes" id="UP000006906"/>
    </source>
</evidence>
<evidence type="ECO:0000256" key="4">
    <source>
        <dbReference type="ARBA" id="ARBA00022692"/>
    </source>
</evidence>
<feature type="region of interest" description="Disordered" evidence="10">
    <location>
        <begin position="432"/>
        <end position="508"/>
    </location>
</feature>
<keyword evidence="7" id="KW-1133">Transmembrane helix</keyword>
<dbReference type="GO" id="GO:0006508">
    <property type="term" value="P:proteolysis"/>
    <property type="evidence" value="ECO:0007669"/>
    <property type="project" value="UniProtKB-KW"/>
</dbReference>
<dbReference type="Pfam" id="PF14541">
    <property type="entry name" value="TAXi_C"/>
    <property type="match status" value="1"/>
</dbReference>
<dbReference type="AlphaFoldDB" id="A0A2K3E6G6"/>
<keyword evidence="14" id="KW-1185">Reference proteome</keyword>
<proteinExistence type="inferred from homology"/>
<dbReference type="InParanoid" id="A0A2K3E6G6"/>
<keyword evidence="3" id="KW-0645">Protease</keyword>
<keyword evidence="6" id="KW-0378">Hydrolase</keyword>
<accession>A0A2K3E6G6</accession>
<comment type="subcellular location">
    <subcellularLocation>
        <location evidence="1">Membrane</location>
    </subcellularLocation>
</comment>
<dbReference type="OrthoDB" id="2747330at2759"/>
<dbReference type="EMBL" id="CM008962">
    <property type="protein sequence ID" value="PNW88370.1"/>
    <property type="molecule type" value="Genomic_DNA"/>
</dbReference>
<comment type="similarity">
    <text evidence="2">Belongs to the peptidase A1 family.</text>
</comment>
<dbReference type="ExpressionAtlas" id="A0A2K3E6G6">
    <property type="expression patterns" value="baseline"/>
</dbReference>
<dbReference type="InterPro" id="IPR033121">
    <property type="entry name" value="PEPTIDASE_A1"/>
</dbReference>
<dbReference type="Pfam" id="PF14543">
    <property type="entry name" value="TAXi_N"/>
    <property type="match status" value="1"/>
</dbReference>
<feature type="compositionally biased region" description="Basic residues" evidence="10">
    <location>
        <begin position="498"/>
        <end position="508"/>
    </location>
</feature>
<keyword evidence="4" id="KW-0812">Transmembrane</keyword>
<feature type="signal peptide" evidence="11">
    <location>
        <begin position="1"/>
        <end position="24"/>
    </location>
</feature>
<reference evidence="13 14" key="1">
    <citation type="journal article" date="2007" name="Science">
        <title>The Chlamydomonas genome reveals the evolution of key animal and plant functions.</title>
        <authorList>
            <person name="Merchant S.S."/>
            <person name="Prochnik S.E."/>
            <person name="Vallon O."/>
            <person name="Harris E.H."/>
            <person name="Karpowicz S.J."/>
            <person name="Witman G.B."/>
            <person name="Terry A."/>
            <person name="Salamov A."/>
            <person name="Fritz-Laylin L.K."/>
            <person name="Marechal-Drouard L."/>
            <person name="Marshall W.F."/>
            <person name="Qu L.H."/>
            <person name="Nelson D.R."/>
            <person name="Sanderfoot A.A."/>
            <person name="Spalding M.H."/>
            <person name="Kapitonov V.V."/>
            <person name="Ren Q."/>
            <person name="Ferris P."/>
            <person name="Lindquist E."/>
            <person name="Shapiro H."/>
            <person name="Lucas S.M."/>
            <person name="Grimwood J."/>
            <person name="Schmutz J."/>
            <person name="Cardol P."/>
            <person name="Cerutti H."/>
            <person name="Chanfreau G."/>
            <person name="Chen C.L."/>
            <person name="Cognat V."/>
            <person name="Croft M.T."/>
            <person name="Dent R."/>
            <person name="Dutcher S."/>
            <person name="Fernandez E."/>
            <person name="Fukuzawa H."/>
            <person name="Gonzalez-Ballester D."/>
            <person name="Gonzalez-Halphen D."/>
            <person name="Hallmann A."/>
            <person name="Hanikenne M."/>
            <person name="Hippler M."/>
            <person name="Inwood W."/>
            <person name="Jabbari K."/>
            <person name="Kalanon M."/>
            <person name="Kuras R."/>
            <person name="Lefebvre P.A."/>
            <person name="Lemaire S.D."/>
            <person name="Lobanov A.V."/>
            <person name="Lohr M."/>
            <person name="Manuell A."/>
            <person name="Meier I."/>
            <person name="Mets L."/>
            <person name="Mittag M."/>
            <person name="Mittelmeier T."/>
            <person name="Moroney J.V."/>
            <person name="Moseley J."/>
            <person name="Napoli C."/>
            <person name="Nedelcu A.M."/>
            <person name="Niyogi K."/>
            <person name="Novoselov S.V."/>
            <person name="Paulsen I.T."/>
            <person name="Pazour G."/>
            <person name="Purton S."/>
            <person name="Ral J.P."/>
            <person name="Riano-Pachon D.M."/>
            <person name="Riekhof W."/>
            <person name="Rymarquis L."/>
            <person name="Schroda M."/>
            <person name="Stern D."/>
            <person name="Umen J."/>
            <person name="Willows R."/>
            <person name="Wilson N."/>
            <person name="Zimmer S.L."/>
            <person name="Allmer J."/>
            <person name="Balk J."/>
            <person name="Bisova K."/>
            <person name="Chen C.J."/>
            <person name="Elias M."/>
            <person name="Gendler K."/>
            <person name="Hauser C."/>
            <person name="Lamb M.R."/>
            <person name="Ledford H."/>
            <person name="Long J.C."/>
            <person name="Minagawa J."/>
            <person name="Page M.D."/>
            <person name="Pan J."/>
            <person name="Pootakham W."/>
            <person name="Roje S."/>
            <person name="Rose A."/>
            <person name="Stahlberg E."/>
            <person name="Terauchi A.M."/>
            <person name="Yang P."/>
            <person name="Ball S."/>
            <person name="Bowler C."/>
            <person name="Dieckmann C.L."/>
            <person name="Gladyshev V.N."/>
            <person name="Green P."/>
            <person name="Jorgensen R."/>
            <person name="Mayfield S."/>
            <person name="Mueller-Roeber B."/>
            <person name="Rajamani S."/>
            <person name="Sayre R.T."/>
            <person name="Brokstein P."/>
            <person name="Dubchak I."/>
            <person name="Goodstein D."/>
            <person name="Hornick L."/>
            <person name="Huang Y.W."/>
            <person name="Jhaveri J."/>
            <person name="Luo Y."/>
            <person name="Martinez D."/>
            <person name="Ngau W.C."/>
            <person name="Otillar B."/>
            <person name="Poliakov A."/>
            <person name="Porter A."/>
            <person name="Szajkowski L."/>
            <person name="Werner G."/>
            <person name="Zhou K."/>
            <person name="Grigoriev I.V."/>
            <person name="Rokhsar D.S."/>
            <person name="Grossman A.R."/>
        </authorList>
    </citation>
    <scope>NUCLEOTIDE SEQUENCE [LARGE SCALE GENOMIC DNA]</scope>
    <source>
        <strain evidence="14">CC-503</strain>
    </source>
</reference>
<dbReference type="SUPFAM" id="SSF50630">
    <property type="entry name" value="Acid proteases"/>
    <property type="match status" value="1"/>
</dbReference>
<evidence type="ECO:0000256" key="5">
    <source>
        <dbReference type="ARBA" id="ARBA00022729"/>
    </source>
</evidence>
<dbReference type="InterPro" id="IPR032861">
    <property type="entry name" value="TAXi_N"/>
</dbReference>
<feature type="chain" id="PRO_5014459288" description="Peptidase A1 domain-containing protein" evidence="11">
    <location>
        <begin position="25"/>
        <end position="508"/>
    </location>
</feature>
<dbReference type="InterPro" id="IPR001461">
    <property type="entry name" value="Aspartic_peptidase_A1"/>
</dbReference>
<evidence type="ECO:0000256" key="8">
    <source>
        <dbReference type="ARBA" id="ARBA00023136"/>
    </source>
</evidence>
<evidence type="ECO:0000256" key="6">
    <source>
        <dbReference type="ARBA" id="ARBA00022801"/>
    </source>
</evidence>
<dbReference type="PROSITE" id="PS51767">
    <property type="entry name" value="PEPTIDASE_A1"/>
    <property type="match status" value="1"/>
</dbReference>
<dbReference type="STRING" id="3055.A0A2K3E6G6"/>
<name>A0A2K3E6G6_CHLRE</name>
<dbReference type="KEGG" id="cre:CHLRE_01g026500v5"/>
<dbReference type="PANTHER" id="PTHR13683:SF375">
    <property type="entry name" value="PEPTIDASE A1 DOMAIN-CONTAINING PROTEIN"/>
    <property type="match status" value="1"/>
</dbReference>
<dbReference type="GO" id="GO:0004190">
    <property type="term" value="F:aspartic-type endopeptidase activity"/>
    <property type="evidence" value="ECO:0007669"/>
    <property type="project" value="InterPro"/>
</dbReference>
<evidence type="ECO:0000259" key="12">
    <source>
        <dbReference type="PROSITE" id="PS51767"/>
    </source>
</evidence>
<feature type="active site" evidence="9">
    <location>
        <position position="299"/>
    </location>
</feature>
<dbReference type="PROSITE" id="PS51257">
    <property type="entry name" value="PROKAR_LIPOPROTEIN"/>
    <property type="match status" value="1"/>
</dbReference>
<dbReference type="FunFam" id="2.40.70.10:FF:000214">
    <property type="entry name" value="Pepsin-type aspartyl protease"/>
    <property type="match status" value="1"/>
</dbReference>
<sequence length="508" mass="53905">MNRLWTSLLKAALVVCAWSSACSAIELGAEAVGSPLAPSHTRAFALPVRHHKLPDGVRRRRHLLRSSTRPVYGNVPELGYYYTYLTIGTPGQTVSGILDTGSTLPAFPCSGCTRCGPSKTGMFKPELSSTSSTFGCSDARCFCGANSCSCNNEQCGYSIRYLEGSSTSGFLAEDMLAVGDGGPAANFVFGCAQSESGLLYSQIADGVFGMGRTPASLYGQLVQQGVIDDAFSMCFGAPREGVLLLGNVALPADAPAPVVTPVVGNTNKFNIQIEGLNFNDQQLVSGQTWFSYGLGTIWDSGTTFSYFTRNVYNALVAAIRRHVEANPDLVSVPGAYSDDICWKGAPADDASKLGAYFPDMELLLAGGGRLTRSPLHYLYPYGAAWCLGFFDNAYSSTVLGANLMLDTVVTYDGRLNQMRFTTYECDKLSEALGVNGQGSNNSTSPGSAPSPPLPQPPPPPPPSPPPAAPPPAALKPKRPRRTSPPPPRPPPRSPSPRARTKKSPPPRS</sequence>
<gene>
    <name evidence="13" type="ORF">CHLRE_01g026500v5</name>
</gene>
<organism evidence="13 14">
    <name type="scientific">Chlamydomonas reinhardtii</name>
    <name type="common">Chlamydomonas smithii</name>
    <dbReference type="NCBI Taxonomy" id="3055"/>
    <lineage>
        <taxon>Eukaryota</taxon>
        <taxon>Viridiplantae</taxon>
        <taxon>Chlorophyta</taxon>
        <taxon>core chlorophytes</taxon>
        <taxon>Chlorophyceae</taxon>
        <taxon>CS clade</taxon>
        <taxon>Chlamydomonadales</taxon>
        <taxon>Chlamydomonadaceae</taxon>
        <taxon>Chlamydomonas</taxon>
    </lineage>
</organism>
<evidence type="ECO:0000313" key="13">
    <source>
        <dbReference type="EMBL" id="PNW88370.1"/>
    </source>
</evidence>
<dbReference type="Gene3D" id="2.40.70.10">
    <property type="entry name" value="Acid Proteases"/>
    <property type="match status" value="2"/>
</dbReference>
<dbReference type="Gramene" id="PNW88370">
    <property type="protein sequence ID" value="PNW88370"/>
    <property type="gene ID" value="CHLRE_01g026500v5"/>
</dbReference>
<dbReference type="InterPro" id="IPR021109">
    <property type="entry name" value="Peptidase_aspartic_dom_sf"/>
</dbReference>
<dbReference type="Proteomes" id="UP000006906">
    <property type="component" value="Chromosome 1"/>
</dbReference>
<protein>
    <recommendedName>
        <fullName evidence="12">Peptidase A1 domain-containing protein</fullName>
    </recommendedName>
</protein>
<evidence type="ECO:0000256" key="3">
    <source>
        <dbReference type="ARBA" id="ARBA00022670"/>
    </source>
</evidence>
<keyword evidence="5 11" id="KW-0732">Signal</keyword>
<evidence type="ECO:0000256" key="10">
    <source>
        <dbReference type="SAM" id="MobiDB-lite"/>
    </source>
</evidence>
<evidence type="ECO:0000256" key="2">
    <source>
        <dbReference type="ARBA" id="ARBA00007447"/>
    </source>
</evidence>
<dbReference type="OMA" id="MASANCE"/>
<dbReference type="GeneID" id="5715296"/>
<dbReference type="RefSeq" id="XP_042928481.1">
    <property type="nucleotide sequence ID" value="XM_043058567.1"/>
</dbReference>
<feature type="compositionally biased region" description="Pro residues" evidence="10">
    <location>
        <begin position="482"/>
        <end position="494"/>
    </location>
</feature>
<dbReference type="GO" id="GO:0016020">
    <property type="term" value="C:membrane"/>
    <property type="evidence" value="ECO:0007669"/>
    <property type="project" value="UniProtKB-SubCell"/>
</dbReference>
<evidence type="ECO:0000256" key="1">
    <source>
        <dbReference type="ARBA" id="ARBA00004370"/>
    </source>
</evidence>
<feature type="compositionally biased region" description="Pro residues" evidence="10">
    <location>
        <begin position="448"/>
        <end position="473"/>
    </location>
</feature>
<feature type="active site" evidence="9">
    <location>
        <position position="99"/>
    </location>
</feature>
<dbReference type="InterPro" id="IPR032799">
    <property type="entry name" value="TAXi_C"/>
</dbReference>
<dbReference type="PANTHER" id="PTHR13683">
    <property type="entry name" value="ASPARTYL PROTEASES"/>
    <property type="match status" value="1"/>
</dbReference>
<feature type="domain" description="Peptidase A1" evidence="12">
    <location>
        <begin position="81"/>
        <end position="421"/>
    </location>
</feature>